<feature type="transmembrane region" description="Helical" evidence="9">
    <location>
        <begin position="349"/>
        <end position="369"/>
    </location>
</feature>
<dbReference type="GO" id="GO:1901264">
    <property type="term" value="P:carbohydrate derivative transport"/>
    <property type="evidence" value="ECO:0007669"/>
    <property type="project" value="TreeGrafter"/>
</dbReference>
<comment type="subcellular location">
    <subcellularLocation>
        <location evidence="1">Cell membrane</location>
        <topology evidence="1">Multi-pass membrane protein</topology>
    </subcellularLocation>
</comment>
<accession>A0A1V4I706</accession>
<dbReference type="PANTHER" id="PTHR33989">
    <property type="match status" value="1"/>
</dbReference>
<dbReference type="PIRSF" id="PIRSF006351">
    <property type="entry name" value="PTS_EIIC-Cellobiose"/>
    <property type="match status" value="1"/>
</dbReference>
<evidence type="ECO:0000259" key="10">
    <source>
        <dbReference type="PROSITE" id="PS51105"/>
    </source>
</evidence>
<dbReference type="STRING" id="29349.CLOTH_14190"/>
<dbReference type="AlphaFoldDB" id="A0A1V4I706"/>
<dbReference type="InterPro" id="IPR003352">
    <property type="entry name" value="PTS_EIIC"/>
</dbReference>
<keyword evidence="6 9" id="KW-1133">Transmembrane helix</keyword>
<evidence type="ECO:0000256" key="8">
    <source>
        <dbReference type="PIRNR" id="PIRNR006351"/>
    </source>
</evidence>
<dbReference type="GO" id="GO:0009401">
    <property type="term" value="P:phosphoenolpyruvate-dependent sugar phosphotransferase system"/>
    <property type="evidence" value="ECO:0007669"/>
    <property type="project" value="InterPro"/>
</dbReference>
<dbReference type="RefSeq" id="WP_079412482.1">
    <property type="nucleotide sequence ID" value="NZ_MZGW01000004.1"/>
</dbReference>
<dbReference type="InterPro" id="IPR051088">
    <property type="entry name" value="PTS_Sugar-EIIC/EIIB"/>
</dbReference>
<dbReference type="InterPro" id="IPR004501">
    <property type="entry name" value="PTS_EIIC_3"/>
</dbReference>
<proteinExistence type="predicted"/>
<evidence type="ECO:0000256" key="4">
    <source>
        <dbReference type="ARBA" id="ARBA00022597"/>
    </source>
</evidence>
<evidence type="ECO:0000256" key="2">
    <source>
        <dbReference type="ARBA" id="ARBA00022448"/>
    </source>
</evidence>
<keyword evidence="5 9" id="KW-0812">Transmembrane</keyword>
<dbReference type="Proteomes" id="UP000190140">
    <property type="component" value="Unassembled WGS sequence"/>
</dbReference>
<dbReference type="Pfam" id="PF02378">
    <property type="entry name" value="PTS_EIIC"/>
    <property type="match status" value="1"/>
</dbReference>
<dbReference type="PANTHER" id="PTHR33989:SF4">
    <property type="entry name" value="PTS SYSTEM N,N'-DIACETYLCHITOBIOSE-SPECIFIC EIIC COMPONENT"/>
    <property type="match status" value="1"/>
</dbReference>
<evidence type="ECO:0000256" key="9">
    <source>
        <dbReference type="SAM" id="Phobius"/>
    </source>
</evidence>
<evidence type="ECO:0000313" key="11">
    <source>
        <dbReference type="EMBL" id="OPJ55660.1"/>
    </source>
</evidence>
<evidence type="ECO:0000313" key="12">
    <source>
        <dbReference type="Proteomes" id="UP000190140"/>
    </source>
</evidence>
<feature type="transmembrane region" description="Helical" evidence="9">
    <location>
        <begin position="31"/>
        <end position="54"/>
    </location>
</feature>
<dbReference type="GO" id="GO:0005886">
    <property type="term" value="C:plasma membrane"/>
    <property type="evidence" value="ECO:0007669"/>
    <property type="project" value="UniProtKB-SubCell"/>
</dbReference>
<feature type="transmembrane region" description="Helical" evidence="9">
    <location>
        <begin position="221"/>
        <end position="243"/>
    </location>
</feature>
<sequence length="438" mass="46798">MNKIEKVFEKLMPYFLKFANSKPTLAIKDGFLLTMPLTLVGSIFLLIGCMPIPGWDNIMTNTFGAGWADPIWQVVGSTFDILALVGVFGVAYTYAKNEGVEGISAGVLGIVSLLIVTNSFVITEAGERIGGVIPKAYMGGKGMISAIIIGISVGYIYSWFIKRDIRIKMPEGVPQGVANAFSALIPGFAIITLSSIVFLVFDRLAGVSFIEVVYDVLQTPIQNMTDSLAGAILIPLLISLFWWGGIHGSAIIMGIMGPIVTANGLANQAIIDSGAALVVGENAKIVTAQFVDQYLTFGGAGLTLGLVLAMILRAKSAHLKQLGKLSIVPALFNINEPVLFGMPIVFNPLMLIPFIGAPLLSSLILYTSISLGFMPPFGAVVVPWTTPPIIGGFIVGGWKGALMQIIIILMSASVYYPFMKMQDQISYSAELEESDATK</sequence>
<feature type="transmembrane region" description="Helical" evidence="9">
    <location>
        <begin position="389"/>
        <end position="416"/>
    </location>
</feature>
<evidence type="ECO:0000256" key="6">
    <source>
        <dbReference type="ARBA" id="ARBA00022989"/>
    </source>
</evidence>
<gene>
    <name evidence="11" type="primary">licC</name>
    <name evidence="11" type="ORF">CLOTH_14190</name>
</gene>
<comment type="function">
    <text evidence="8">The phosphoenolpyruvate-dependent sugar phosphotransferase system (PTS), a major carbohydrate active -transport system, catalyzes the phosphorylation of incoming sugar substrates concomitant with their translocation across the cell membrane.</text>
</comment>
<feature type="transmembrane region" description="Helical" evidence="9">
    <location>
        <begin position="142"/>
        <end position="160"/>
    </location>
</feature>
<evidence type="ECO:0000256" key="5">
    <source>
        <dbReference type="ARBA" id="ARBA00022692"/>
    </source>
</evidence>
<keyword evidence="3 8" id="KW-1003">Cell membrane</keyword>
<dbReference type="OrthoDB" id="1641940at2"/>
<dbReference type="InterPro" id="IPR004796">
    <property type="entry name" value="PTS_IIC_cello"/>
</dbReference>
<evidence type="ECO:0000256" key="7">
    <source>
        <dbReference type="ARBA" id="ARBA00023136"/>
    </source>
</evidence>
<feature type="transmembrane region" description="Helical" evidence="9">
    <location>
        <begin position="291"/>
        <end position="312"/>
    </location>
</feature>
<dbReference type="EMBL" id="MZGW01000004">
    <property type="protein sequence ID" value="OPJ55660.1"/>
    <property type="molecule type" value="Genomic_DNA"/>
</dbReference>
<keyword evidence="7 8" id="KW-0472">Membrane</keyword>
<dbReference type="GO" id="GO:0008982">
    <property type="term" value="F:protein-N(PI)-phosphohistidine-sugar phosphotransferase activity"/>
    <property type="evidence" value="ECO:0007669"/>
    <property type="project" value="UniProtKB-UniRule"/>
</dbReference>
<dbReference type="PROSITE" id="PS51105">
    <property type="entry name" value="PTS_EIIC_TYPE_3"/>
    <property type="match status" value="1"/>
</dbReference>
<evidence type="ECO:0000256" key="3">
    <source>
        <dbReference type="ARBA" id="ARBA00022475"/>
    </source>
</evidence>
<evidence type="ECO:0000256" key="1">
    <source>
        <dbReference type="ARBA" id="ARBA00004651"/>
    </source>
</evidence>
<comment type="caution">
    <text evidence="11">The sequence shown here is derived from an EMBL/GenBank/DDBJ whole genome shotgun (WGS) entry which is preliminary data.</text>
</comment>
<feature type="transmembrane region" description="Helical" evidence="9">
    <location>
        <begin position="74"/>
        <end position="95"/>
    </location>
</feature>
<keyword evidence="4 8" id="KW-0762">Sugar transport</keyword>
<protein>
    <recommendedName>
        <fullName evidence="8">Permease IIC component</fullName>
    </recommendedName>
</protein>
<keyword evidence="2 8" id="KW-0813">Transport</keyword>
<reference evidence="11 12" key="1">
    <citation type="submission" date="2017-03" db="EMBL/GenBank/DDBJ databases">
        <title>Genome sequence of Clostridium thermoalcaliphilum DSM 7309.</title>
        <authorList>
            <person name="Poehlein A."/>
            <person name="Daniel R."/>
        </authorList>
    </citation>
    <scope>NUCLEOTIDE SEQUENCE [LARGE SCALE GENOMIC DNA]</scope>
    <source>
        <strain evidence="11 12">DSM 7309</strain>
    </source>
</reference>
<organism evidence="11 12">
    <name type="scientific">Alkalithermobacter paradoxus</name>
    <dbReference type="NCBI Taxonomy" id="29349"/>
    <lineage>
        <taxon>Bacteria</taxon>
        <taxon>Bacillati</taxon>
        <taxon>Bacillota</taxon>
        <taxon>Clostridia</taxon>
        <taxon>Peptostreptococcales</taxon>
        <taxon>Tepidibacteraceae</taxon>
        <taxon>Alkalithermobacter</taxon>
    </lineage>
</organism>
<feature type="transmembrane region" description="Helical" evidence="9">
    <location>
        <begin position="102"/>
        <end position="122"/>
    </location>
</feature>
<feature type="domain" description="PTS EIIC type-3" evidence="10">
    <location>
        <begin position="7"/>
        <end position="418"/>
    </location>
</feature>
<dbReference type="NCBIfam" id="TIGR00410">
    <property type="entry name" value="lacE"/>
    <property type="match status" value="1"/>
</dbReference>
<name>A0A1V4I706_9FIRM</name>
<feature type="transmembrane region" description="Helical" evidence="9">
    <location>
        <begin position="181"/>
        <end position="201"/>
    </location>
</feature>
<keyword evidence="12" id="KW-1185">Reference proteome</keyword>